<gene>
    <name evidence="5" type="primary">EIF3K</name>
    <name evidence="5" type="synonym">EIF3S12</name>
</gene>
<evidence type="ECO:0000256" key="3">
    <source>
        <dbReference type="ARBA" id="ARBA00022917"/>
    </source>
</evidence>
<dbReference type="GeneTree" id="ENSGT00390000009409"/>
<name>A0A4W5R1L2_9TELE</name>
<dbReference type="Gene3D" id="1.10.10.10">
    <property type="entry name" value="Winged helix-like DNA-binding domain superfamily/Winged helix DNA-binding domain"/>
    <property type="match status" value="1"/>
</dbReference>
<comment type="function">
    <text evidence="4">Component of the eukaryotic translation initiation factor 3 (eIF-3) complex, which is required for several steps in the initiation of protein synthesis. The eIF-3 complex associates with the 40S ribosome and facilitates the recruitment of eIF-1, eIF-1A, eIF-2:GTP:methionyl-tRNAi and eIF-5 to form the 43S pre-initiation complex (43S PIC). The eIF-3 complex stimulates mRNA recruitment to the 43S PIC and scanning of the mRNA for AUG recognition. The eIF-3 complex is also required for disassembly and recycling of post-termination ribosomal complexes and subsequently prevents premature joining of the 40S and 60S ribosomal subunits prior to initiation. The eIF-3 complex specifically targets and initiates translation of a subset of mRNAs involved in cell proliferation, including cell cycling, differentiation and apoptosis, and uses different modes of RNA stem-loop binding to exert either translational activation or repression.</text>
</comment>
<dbReference type="AlphaFoldDB" id="A0A4W5R1L2"/>
<evidence type="ECO:0000256" key="2">
    <source>
        <dbReference type="ARBA" id="ARBA00022540"/>
    </source>
</evidence>
<dbReference type="InterPro" id="IPR036390">
    <property type="entry name" value="WH_DNA-bd_sf"/>
</dbReference>
<evidence type="ECO:0000259" key="6">
    <source>
        <dbReference type="PROSITE" id="PS50250"/>
    </source>
</evidence>
<reference evidence="7" key="3">
    <citation type="submission" date="2025-09" db="UniProtKB">
        <authorList>
            <consortium name="Ensembl"/>
        </authorList>
    </citation>
    <scope>IDENTIFICATION</scope>
</reference>
<dbReference type="GO" id="GO:0016282">
    <property type="term" value="C:eukaryotic 43S preinitiation complex"/>
    <property type="evidence" value="ECO:0007669"/>
    <property type="project" value="UniProtKB-UniRule"/>
</dbReference>
<keyword evidence="3 5" id="KW-0648">Protein biosynthesis</keyword>
<organism evidence="7 8">
    <name type="scientific">Hucho hucho</name>
    <name type="common">huchen</name>
    <dbReference type="NCBI Taxonomy" id="62062"/>
    <lineage>
        <taxon>Eukaryota</taxon>
        <taxon>Metazoa</taxon>
        <taxon>Chordata</taxon>
        <taxon>Craniata</taxon>
        <taxon>Vertebrata</taxon>
        <taxon>Euteleostomi</taxon>
        <taxon>Actinopterygii</taxon>
        <taxon>Neopterygii</taxon>
        <taxon>Teleostei</taxon>
        <taxon>Protacanthopterygii</taxon>
        <taxon>Salmoniformes</taxon>
        <taxon>Salmonidae</taxon>
        <taxon>Salmoninae</taxon>
        <taxon>Hucho</taxon>
    </lineage>
</organism>
<dbReference type="GO" id="GO:0033290">
    <property type="term" value="C:eukaryotic 48S preinitiation complex"/>
    <property type="evidence" value="ECO:0007669"/>
    <property type="project" value="UniProtKB-UniRule"/>
</dbReference>
<dbReference type="STRING" id="62062.ENSHHUP00000080035"/>
<reference evidence="8" key="1">
    <citation type="submission" date="2018-06" db="EMBL/GenBank/DDBJ databases">
        <title>Genome assembly of Danube salmon.</title>
        <authorList>
            <person name="Macqueen D.J."/>
            <person name="Gundappa M.K."/>
        </authorList>
    </citation>
    <scope>NUCLEOTIDE SEQUENCE [LARGE SCALE GENOMIC DNA]</scope>
</reference>
<comment type="function">
    <text evidence="5">Component of the eukaryotic translation initiation factor 3 (eIF-3) complex, which is involved in protein synthesis of a specialized repertoire of mRNAs and, together with other initiation factors, stimulates binding of mRNA and methionyl-tRNAi to the 40S ribosome. The eIF-3 complex specifically targets and initiates translation of a subset of mRNAs involved in cell proliferation.</text>
</comment>
<evidence type="ECO:0000313" key="7">
    <source>
        <dbReference type="Ensembl" id="ENSHHUP00000080035.1"/>
    </source>
</evidence>
<dbReference type="GO" id="GO:0006446">
    <property type="term" value="P:regulation of translational initiation"/>
    <property type="evidence" value="ECO:0007669"/>
    <property type="project" value="InterPro"/>
</dbReference>
<comment type="similarity">
    <text evidence="5">Belongs to the eIF-3 subunit K family.</text>
</comment>
<keyword evidence="1 5" id="KW-0963">Cytoplasm</keyword>
<dbReference type="Gene3D" id="1.25.40.250">
    <property type="entry name" value="ARM repeat, domain 1"/>
    <property type="match status" value="1"/>
</dbReference>
<dbReference type="InterPro" id="IPR009374">
    <property type="entry name" value="eIF3k"/>
</dbReference>
<keyword evidence="2 5" id="KW-0396">Initiation factor</keyword>
<dbReference type="GO" id="GO:0003723">
    <property type="term" value="F:RNA binding"/>
    <property type="evidence" value="ECO:0007669"/>
    <property type="project" value="UniProtKB-UniRule"/>
</dbReference>
<evidence type="ECO:0000256" key="4">
    <source>
        <dbReference type="ARBA" id="ARBA00057041"/>
    </source>
</evidence>
<dbReference type="GO" id="GO:0001732">
    <property type="term" value="P:formation of cytoplasmic translation initiation complex"/>
    <property type="evidence" value="ECO:0007669"/>
    <property type="project" value="UniProtKB-UniRule"/>
</dbReference>
<accession>A0A4W5R1L2</accession>
<dbReference type="FunFam" id="1.10.10.10:FF:000212">
    <property type="entry name" value="Eukaryotic translation initiation factor 3 subunit K"/>
    <property type="match status" value="1"/>
</dbReference>
<dbReference type="InterPro" id="IPR016024">
    <property type="entry name" value="ARM-type_fold"/>
</dbReference>
<dbReference type="SUPFAM" id="SSF46785">
    <property type="entry name" value="Winged helix' DNA-binding domain"/>
    <property type="match status" value="1"/>
</dbReference>
<comment type="subunit">
    <text evidence="5">Component of the eukaryotic translation initiation factor 3 (eIF-3) complex, which is composed of 13 subunits: EIF3A, EIF3B, EIF3C, EIF3D, EIF3E, EIF3F, EIF3G, EIF3H, EIF3I, EIF3J, EIF3K, EIF3L and EIF3M.</text>
</comment>
<dbReference type="GO" id="GO:0005852">
    <property type="term" value="C:eukaryotic translation initiation factor 3 complex"/>
    <property type="evidence" value="ECO:0007669"/>
    <property type="project" value="UniProtKB-UniRule"/>
</dbReference>
<dbReference type="InterPro" id="IPR016020">
    <property type="entry name" value="Transl_init_fac_sub12_N_euk"/>
</dbReference>
<dbReference type="GO" id="GO:0043022">
    <property type="term" value="F:ribosome binding"/>
    <property type="evidence" value="ECO:0007669"/>
    <property type="project" value="InterPro"/>
</dbReference>
<evidence type="ECO:0000256" key="1">
    <source>
        <dbReference type="ARBA" id="ARBA00022490"/>
    </source>
</evidence>
<dbReference type="Ensembl" id="ENSHHUT00000082604.1">
    <property type="protein sequence ID" value="ENSHHUP00000080035.1"/>
    <property type="gene ID" value="ENSHHUG00000046571.1"/>
</dbReference>
<comment type="subcellular location">
    <subcellularLocation>
        <location evidence="5">Nucleus</location>
    </subcellularLocation>
    <subcellularLocation>
        <location evidence="5">Cytoplasm</location>
    </subcellularLocation>
</comment>
<dbReference type="InterPro" id="IPR000717">
    <property type="entry name" value="PCI_dom"/>
</dbReference>
<keyword evidence="5" id="KW-0539">Nucleus</keyword>
<evidence type="ECO:0000256" key="5">
    <source>
        <dbReference type="HAMAP-Rule" id="MF_03010"/>
    </source>
</evidence>
<feature type="domain" description="PCI" evidence="6">
    <location>
        <begin position="150"/>
        <end position="313"/>
    </location>
</feature>
<dbReference type="Pfam" id="PF10075">
    <property type="entry name" value="CSN8_PSD8_EIF3K"/>
    <property type="match status" value="1"/>
</dbReference>
<dbReference type="PROSITE" id="PS50250">
    <property type="entry name" value="PCI"/>
    <property type="match status" value="1"/>
</dbReference>
<dbReference type="GO" id="GO:0003743">
    <property type="term" value="F:translation initiation factor activity"/>
    <property type="evidence" value="ECO:0007669"/>
    <property type="project" value="UniProtKB-UniRule"/>
</dbReference>
<dbReference type="Proteomes" id="UP000314982">
    <property type="component" value="Unassembled WGS sequence"/>
</dbReference>
<dbReference type="GO" id="GO:0005634">
    <property type="term" value="C:nucleus"/>
    <property type="evidence" value="ECO:0007669"/>
    <property type="project" value="UniProtKB-SubCell"/>
</dbReference>
<keyword evidence="8" id="KW-1185">Reference proteome</keyword>
<sequence>MWFQSIENSGSKTITFTLLRTFTSFETFVNYNIVHIFGHSSICSQMKHTDLLILGCLQCMFQTSRVRHVTTALSVPSRFSLSSLSFRSTCGCLRFYRQKHRNTSLDQMASSFEQMRANVGKLLRGIDRYNPENLATLERYVETQVKENAYDLEANLAILKLYQFNPAYFQVTVTSQILLKALTNLPHTDFTLCKCMIDQTHQQEERPIRQILYLGNLLETCHFQSFWSSLEENREFIDGITGFEDSVRKFICHVVGITYQNIEHRLLAEMLGDPLDTQVKVWMSKYGWTENEEGQIFIFNQEESVKPKNIVEKIDFESVSSIMATSQ</sequence>
<dbReference type="SUPFAM" id="SSF48371">
    <property type="entry name" value="ARM repeat"/>
    <property type="match status" value="1"/>
</dbReference>
<dbReference type="InterPro" id="IPR036388">
    <property type="entry name" value="WH-like_DNA-bd_sf"/>
</dbReference>
<dbReference type="PANTHER" id="PTHR13022">
    <property type="entry name" value="EUKARYOTIC TRANSLATION INITIATION FACTOR 3 SUBUNIT 11"/>
    <property type="match status" value="1"/>
</dbReference>
<dbReference type="FunFam" id="1.25.40.250:FF:000001">
    <property type="entry name" value="Eukaryotic translation initiation factor 3 subunit K"/>
    <property type="match status" value="1"/>
</dbReference>
<evidence type="ECO:0000313" key="8">
    <source>
        <dbReference type="Proteomes" id="UP000314982"/>
    </source>
</evidence>
<reference evidence="7" key="2">
    <citation type="submission" date="2025-08" db="UniProtKB">
        <authorList>
            <consortium name="Ensembl"/>
        </authorList>
    </citation>
    <scope>IDENTIFICATION</scope>
</reference>
<dbReference type="InterPro" id="IPR033464">
    <property type="entry name" value="CSN8_PSD8_EIF3K"/>
</dbReference>
<dbReference type="PANTHER" id="PTHR13022:SF0">
    <property type="entry name" value="EUKARYOTIC TRANSLATION INITIATION FACTOR 3 SUBUNIT K"/>
    <property type="match status" value="1"/>
</dbReference>
<dbReference type="HAMAP" id="MF_03010">
    <property type="entry name" value="eIF3k"/>
    <property type="match status" value="1"/>
</dbReference>
<proteinExistence type="inferred from homology"/>
<protein>
    <recommendedName>
        <fullName evidence="5">Eukaryotic translation initiation factor 3 subunit K</fullName>
        <shortName evidence="5">eIF3k</shortName>
    </recommendedName>
    <alternativeName>
        <fullName evidence="5">Eukaryotic translation initiation factor 3 subunit 12</fullName>
    </alternativeName>
    <alternativeName>
        <fullName evidence="5">eIF-3 p25</fullName>
    </alternativeName>
</protein>